<dbReference type="OrthoDB" id="7773at2157"/>
<comment type="caution">
    <text evidence="2">The sequence shown here is derived from an EMBL/GenBank/DDBJ whole genome shotgun (WGS) entry which is preliminary data.</text>
</comment>
<accession>A0A2V2NL47</accession>
<evidence type="ECO:0000313" key="3">
    <source>
        <dbReference type="Proteomes" id="UP000245934"/>
    </source>
</evidence>
<evidence type="ECO:0000313" key="2">
    <source>
        <dbReference type="EMBL" id="PWR76053.1"/>
    </source>
</evidence>
<reference evidence="2 3" key="1">
    <citation type="submission" date="2018-05" db="EMBL/GenBank/DDBJ databases">
        <title>Draft genome of Methanospirillum stamsii Pt1.</title>
        <authorList>
            <person name="Dueholm M.S."/>
            <person name="Nielsen P.H."/>
            <person name="Bakmann L.F."/>
            <person name="Otzen D.E."/>
        </authorList>
    </citation>
    <scope>NUCLEOTIDE SEQUENCE [LARGE SCALE GENOMIC DNA]</scope>
    <source>
        <strain evidence="2 3">Pt1</strain>
    </source>
</reference>
<dbReference type="InterPro" id="IPR052926">
    <property type="entry name" value="Metallo-beta-lactamase_dom"/>
</dbReference>
<dbReference type="GO" id="GO:0016740">
    <property type="term" value="F:transferase activity"/>
    <property type="evidence" value="ECO:0007669"/>
    <property type="project" value="TreeGrafter"/>
</dbReference>
<dbReference type="CDD" id="cd07713">
    <property type="entry name" value="DHPS-like_MBL-fold"/>
    <property type="match status" value="1"/>
</dbReference>
<dbReference type="AlphaFoldDB" id="A0A2V2NL47"/>
<dbReference type="Pfam" id="PF00753">
    <property type="entry name" value="Lactamase_B"/>
    <property type="match status" value="1"/>
</dbReference>
<dbReference type="InterPro" id="IPR041712">
    <property type="entry name" value="DHPS-like_MBL-fold"/>
</dbReference>
<dbReference type="EMBL" id="QGMZ01000005">
    <property type="protein sequence ID" value="PWR76053.1"/>
    <property type="molecule type" value="Genomic_DNA"/>
</dbReference>
<dbReference type="InterPro" id="IPR036866">
    <property type="entry name" value="RibonucZ/Hydroxyglut_hydro"/>
</dbReference>
<keyword evidence="2" id="KW-0378">Hydrolase</keyword>
<dbReference type="Gene3D" id="3.60.15.10">
    <property type="entry name" value="Ribonuclease Z/Hydroxyacylglutathione hydrolase-like"/>
    <property type="match status" value="1"/>
</dbReference>
<dbReference type="GO" id="GO:0016787">
    <property type="term" value="F:hydrolase activity"/>
    <property type="evidence" value="ECO:0007669"/>
    <property type="project" value="UniProtKB-KW"/>
</dbReference>
<protein>
    <submittedName>
        <fullName evidence="2">MBL fold metallo-hydrolase</fullName>
    </submittedName>
</protein>
<dbReference type="SUPFAM" id="SSF56281">
    <property type="entry name" value="Metallo-hydrolase/oxidoreductase"/>
    <property type="match status" value="1"/>
</dbReference>
<name>A0A2V2NL47_9EURY</name>
<dbReference type="InterPro" id="IPR001279">
    <property type="entry name" value="Metallo-B-lactamas"/>
</dbReference>
<feature type="domain" description="Metallo-beta-lactamase" evidence="1">
    <location>
        <begin position="63"/>
        <end position="150"/>
    </location>
</feature>
<dbReference type="PANTHER" id="PTHR13754:SF18">
    <property type="entry name" value="7,8-DIHYDROPTERIN-6-METHYL-4-(BETA-D-RIBOFURANOSYL)-AMINOBENZENE-5'-PHOSPHATE SYNTHASE"/>
    <property type="match status" value="1"/>
</dbReference>
<sequence length="310" mass="34132">MTYPIMPVDKVSITVLVDNFTDLLLVENNSLIHRPLLSYGRTLFAEHGLSLLIQVTSAEKVHTILMDAGASESALVSNAEILKVNLDDIEEIVISHGHFDHIGALKQVLRSSSCRLPVHLHPAAFNERRKKRPDGSYTELPVLHKDELTHTGAILNLSAGPSFICNQQILITGEVERTTSFEKGSPVLEAKEGGNFIVDPFRDDQSLVLNLKHHGLIVISGCAHAGIINSVRFAQKISGIDKVHAVIGGFHLSGPYFRNIIEPTITDMQKIAPDHIIPLHCTGWEAQTQFAKAMPDRFVLSSVGTRFDFT</sequence>
<keyword evidence="3" id="KW-1185">Reference proteome</keyword>
<dbReference type="Proteomes" id="UP000245934">
    <property type="component" value="Unassembled WGS sequence"/>
</dbReference>
<gene>
    <name evidence="2" type="ORF">DLD82_01630</name>
</gene>
<dbReference type="RefSeq" id="WP_109939403.1">
    <property type="nucleotide sequence ID" value="NZ_CP176366.1"/>
</dbReference>
<evidence type="ECO:0000259" key="1">
    <source>
        <dbReference type="Pfam" id="PF00753"/>
    </source>
</evidence>
<organism evidence="2 3">
    <name type="scientific">Methanospirillum stamsii</name>
    <dbReference type="NCBI Taxonomy" id="1277351"/>
    <lineage>
        <taxon>Archaea</taxon>
        <taxon>Methanobacteriati</taxon>
        <taxon>Methanobacteriota</taxon>
        <taxon>Stenosarchaea group</taxon>
        <taxon>Methanomicrobia</taxon>
        <taxon>Methanomicrobiales</taxon>
        <taxon>Methanospirillaceae</taxon>
        <taxon>Methanospirillum</taxon>
    </lineage>
</organism>
<dbReference type="PANTHER" id="PTHR13754">
    <property type="entry name" value="METALLO-BETA-LACTAMASE SUPERFAMILY PROTEIN"/>
    <property type="match status" value="1"/>
</dbReference>
<proteinExistence type="predicted"/>
<dbReference type="GeneID" id="97608509"/>